<dbReference type="AlphaFoldDB" id="A0AB39VIP1"/>
<dbReference type="InterPro" id="IPR036866">
    <property type="entry name" value="RibonucZ/Hydroxyglut_hydro"/>
</dbReference>
<dbReference type="SUPFAM" id="SSF56281">
    <property type="entry name" value="Metallo-hydrolase/oxidoreductase"/>
    <property type="match status" value="1"/>
</dbReference>
<gene>
    <name evidence="2" type="ORF">AB8B22_07255</name>
</gene>
<feature type="domain" description="Zn-dependent metallo-hydrolase RNA specificity" evidence="1">
    <location>
        <begin position="2"/>
        <end position="46"/>
    </location>
</feature>
<evidence type="ECO:0000259" key="1">
    <source>
        <dbReference type="Pfam" id="PF07521"/>
    </source>
</evidence>
<protein>
    <submittedName>
        <fullName evidence="2">MBL fold metallo-hydrolase RNA specificity domain-containing protein</fullName>
    </submittedName>
</protein>
<dbReference type="KEGG" id="lrug:AB8B22_07255"/>
<reference evidence="2" key="1">
    <citation type="submission" date="2024-07" db="EMBL/GenBank/DDBJ databases">
        <authorList>
            <person name="Li X.-J."/>
            <person name="Wang X."/>
        </authorList>
    </citation>
    <scope>NUCLEOTIDE SEQUENCE</scope>
    <source>
        <strain evidence="2">HSP-334</strain>
    </source>
</reference>
<dbReference type="EMBL" id="CP165644">
    <property type="protein sequence ID" value="XDU67821.1"/>
    <property type="molecule type" value="Genomic_DNA"/>
</dbReference>
<name>A0AB39VIP1_9FUSO</name>
<proteinExistence type="predicted"/>
<dbReference type="InterPro" id="IPR011108">
    <property type="entry name" value="RMMBL"/>
</dbReference>
<organism evidence="2">
    <name type="scientific">Leptotrichia rugosa</name>
    <dbReference type="NCBI Taxonomy" id="3239302"/>
    <lineage>
        <taxon>Bacteria</taxon>
        <taxon>Fusobacteriati</taxon>
        <taxon>Fusobacteriota</taxon>
        <taxon>Fusobacteriia</taxon>
        <taxon>Fusobacteriales</taxon>
        <taxon>Leptotrichiaceae</taxon>
        <taxon>Leptotrichia</taxon>
    </lineage>
</organism>
<sequence>MSGHVSVRGVIDLIKELNPENIMLVHGDLEASRSVERGIKDKKVFIPEIDEKVYLIDNGEKNFLVCNINFLR</sequence>
<dbReference type="Pfam" id="PF07521">
    <property type="entry name" value="RMMBL"/>
    <property type="match status" value="1"/>
</dbReference>
<evidence type="ECO:0000313" key="2">
    <source>
        <dbReference type="EMBL" id="XDU67821.1"/>
    </source>
</evidence>
<accession>A0AB39VIP1</accession>
<dbReference type="RefSeq" id="WP_369711939.1">
    <property type="nucleotide sequence ID" value="NZ_CP165644.1"/>
</dbReference>